<dbReference type="GeneID" id="25727857"/>
<evidence type="ECO:0000313" key="14">
    <source>
        <dbReference type="Proteomes" id="UP000054498"/>
    </source>
</evidence>
<accession>A0A0D2M858</accession>
<keyword evidence="4 10" id="KW-0812">Transmembrane</keyword>
<dbReference type="Proteomes" id="UP000054498">
    <property type="component" value="Unassembled WGS sequence"/>
</dbReference>
<keyword evidence="8 10" id="KW-0472">Membrane</keyword>
<dbReference type="InterPro" id="IPR036640">
    <property type="entry name" value="ABC1_TM_sf"/>
</dbReference>
<dbReference type="SUPFAM" id="SSF90123">
    <property type="entry name" value="ABC transporter transmembrane region"/>
    <property type="match status" value="1"/>
</dbReference>
<evidence type="ECO:0000256" key="5">
    <source>
        <dbReference type="ARBA" id="ARBA00022741"/>
    </source>
</evidence>
<keyword evidence="14" id="KW-1185">Reference proteome</keyword>
<dbReference type="InterPro" id="IPR050173">
    <property type="entry name" value="ABC_transporter_C-like"/>
</dbReference>
<dbReference type="AlphaFoldDB" id="A0A0D2M858"/>
<evidence type="ECO:0000256" key="7">
    <source>
        <dbReference type="ARBA" id="ARBA00022989"/>
    </source>
</evidence>
<keyword evidence="7 10" id="KW-1133">Transmembrane helix</keyword>
<keyword evidence="3" id="KW-0813">Transport</keyword>
<evidence type="ECO:0000256" key="10">
    <source>
        <dbReference type="SAM" id="Phobius"/>
    </source>
</evidence>
<evidence type="ECO:0000256" key="8">
    <source>
        <dbReference type="ARBA" id="ARBA00023136"/>
    </source>
</evidence>
<feature type="transmembrane region" description="Helical" evidence="10">
    <location>
        <begin position="162"/>
        <end position="179"/>
    </location>
</feature>
<keyword evidence="11" id="KW-0732">Signal</keyword>
<evidence type="ECO:0000256" key="2">
    <source>
        <dbReference type="ARBA" id="ARBA00009726"/>
    </source>
</evidence>
<evidence type="ECO:0000256" key="11">
    <source>
        <dbReference type="SAM" id="SignalP"/>
    </source>
</evidence>
<evidence type="ECO:0000256" key="3">
    <source>
        <dbReference type="ARBA" id="ARBA00022448"/>
    </source>
</evidence>
<proteinExistence type="inferred from homology"/>
<feature type="compositionally biased region" description="Pro residues" evidence="9">
    <location>
        <begin position="110"/>
        <end position="121"/>
    </location>
</feature>
<dbReference type="GO" id="GO:0005524">
    <property type="term" value="F:ATP binding"/>
    <property type="evidence" value="ECO:0007669"/>
    <property type="project" value="UniProtKB-KW"/>
</dbReference>
<comment type="similarity">
    <text evidence="2">Belongs to the ABC transporter superfamily. ABCC family. Conjugate transporter (TC 3.A.1.208) subfamily.</text>
</comment>
<feature type="transmembrane region" description="Helical" evidence="10">
    <location>
        <begin position="199"/>
        <end position="218"/>
    </location>
</feature>
<evidence type="ECO:0000256" key="4">
    <source>
        <dbReference type="ARBA" id="ARBA00022692"/>
    </source>
</evidence>
<evidence type="ECO:0000256" key="6">
    <source>
        <dbReference type="ARBA" id="ARBA00022840"/>
    </source>
</evidence>
<dbReference type="PANTHER" id="PTHR24223:SF456">
    <property type="entry name" value="MULTIDRUG RESISTANCE-ASSOCIATED PROTEIN LETHAL(2)03659"/>
    <property type="match status" value="1"/>
</dbReference>
<sequence length="668" mass="68730">MISKLLGAALGGAGSFVFTVCDPESVTRDFAGQLGRFTPCFLDIVVLVAAAPRAPRLCSGDGHATTALSAGGGRPFNPWMIQGAVAHSAAASFALPAAPSLVPRSDRSQTPPPVSPPPPHVAPAGTAHTVAIVLYACWLAYAASGAADRYRIAGASRRAARALGLLAGFCALVPLFELNARVAQQSVSLLGGGVAPHEIAGLLLSALSFGLLSFVIARQAAGSYIQHRRWLVAAPLLVVASAELVKLRFVILLLLATPDDAPRDPGPAPSPGAPPSLASYFFVLYAVFVAAQCCLAAAVAAWRPAARDLVLVAPGRRGARGGRRAAADGLGAYAALAGGEDREAAGGGDVSGGAPVCPEAGAGLWSLMTFGWMSPLVRKGSRQPLTAEDVWRVPPGDRVQGLEATFLRSWHRQLANKGPERASLLAACWAVVGGQFIKAVPFKLVNDASQFVGPTILNLLLAVVAGEALSSTSAYKLVSLVLPGFSDLDPIGGGPAAGVIVGAAGAALPARSLLGADGPQGWASAAAAWWAALDGRGKGYVLAAALFLGTVSGTLADAQHFHATQRAGFRLKAVFMAEAQRKVLALSPAARARFGSGRVYNMVVSDTQTLQDFCMNVMGMMSSPLRIIIAMVLLWHQLGAASLVAVACILATVPANRRARGCGLRSVW</sequence>
<evidence type="ECO:0000313" key="13">
    <source>
        <dbReference type="EMBL" id="KIY97291.1"/>
    </source>
</evidence>
<dbReference type="GO" id="GO:0016020">
    <property type="term" value="C:membrane"/>
    <property type="evidence" value="ECO:0007669"/>
    <property type="project" value="UniProtKB-SubCell"/>
</dbReference>
<feature type="transmembrane region" description="Helical" evidence="10">
    <location>
        <begin position="121"/>
        <end position="141"/>
    </location>
</feature>
<feature type="transmembrane region" description="Helical" evidence="10">
    <location>
        <begin position="230"/>
        <end position="257"/>
    </location>
</feature>
<protein>
    <recommendedName>
        <fullName evidence="12">ABC transmembrane type-1 domain-containing protein</fullName>
    </recommendedName>
</protein>
<keyword evidence="6" id="KW-0067">ATP-binding</keyword>
<dbReference type="KEGG" id="mng:MNEG_10671"/>
<feature type="domain" description="ABC transmembrane type-1" evidence="12">
    <location>
        <begin position="542"/>
        <end position="658"/>
    </location>
</feature>
<comment type="subcellular location">
    <subcellularLocation>
        <location evidence="1">Membrane</location>
        <topology evidence="1">Multi-pass membrane protein</topology>
    </subcellularLocation>
</comment>
<evidence type="ECO:0000256" key="1">
    <source>
        <dbReference type="ARBA" id="ARBA00004141"/>
    </source>
</evidence>
<name>A0A0D2M858_9CHLO</name>
<dbReference type="STRING" id="145388.A0A0D2M858"/>
<feature type="signal peptide" evidence="11">
    <location>
        <begin position="1"/>
        <end position="15"/>
    </location>
</feature>
<dbReference type="RefSeq" id="XP_013896311.1">
    <property type="nucleotide sequence ID" value="XM_014040857.1"/>
</dbReference>
<feature type="chain" id="PRO_5013017498" description="ABC transmembrane type-1 domain-containing protein" evidence="11">
    <location>
        <begin position="16"/>
        <end position="668"/>
    </location>
</feature>
<organism evidence="13 14">
    <name type="scientific">Monoraphidium neglectum</name>
    <dbReference type="NCBI Taxonomy" id="145388"/>
    <lineage>
        <taxon>Eukaryota</taxon>
        <taxon>Viridiplantae</taxon>
        <taxon>Chlorophyta</taxon>
        <taxon>core chlorophytes</taxon>
        <taxon>Chlorophyceae</taxon>
        <taxon>CS clade</taxon>
        <taxon>Sphaeropleales</taxon>
        <taxon>Selenastraceae</taxon>
        <taxon>Monoraphidium</taxon>
    </lineage>
</organism>
<feature type="region of interest" description="Disordered" evidence="9">
    <location>
        <begin position="102"/>
        <end position="121"/>
    </location>
</feature>
<feature type="transmembrane region" description="Helical" evidence="10">
    <location>
        <begin position="627"/>
        <end position="653"/>
    </location>
</feature>
<reference evidence="13 14" key="1">
    <citation type="journal article" date="2013" name="BMC Genomics">
        <title>Reconstruction of the lipid metabolism for the microalga Monoraphidium neglectum from its genome sequence reveals characteristics suitable for biofuel production.</title>
        <authorList>
            <person name="Bogen C."/>
            <person name="Al-Dilaimi A."/>
            <person name="Albersmeier A."/>
            <person name="Wichmann J."/>
            <person name="Grundmann M."/>
            <person name="Rupp O."/>
            <person name="Lauersen K.J."/>
            <person name="Blifernez-Klassen O."/>
            <person name="Kalinowski J."/>
            <person name="Goesmann A."/>
            <person name="Mussgnug J.H."/>
            <person name="Kruse O."/>
        </authorList>
    </citation>
    <scope>NUCLEOTIDE SEQUENCE [LARGE SCALE GENOMIC DNA]</scope>
    <source>
        <strain evidence="13 14">SAG 48.87</strain>
    </source>
</reference>
<evidence type="ECO:0000259" key="12">
    <source>
        <dbReference type="PROSITE" id="PS50929"/>
    </source>
</evidence>
<dbReference type="OrthoDB" id="1922901at2759"/>
<dbReference type="Gene3D" id="1.20.1560.10">
    <property type="entry name" value="ABC transporter type 1, transmembrane domain"/>
    <property type="match status" value="1"/>
</dbReference>
<gene>
    <name evidence="13" type="ORF">MNEG_10671</name>
</gene>
<dbReference type="PANTHER" id="PTHR24223">
    <property type="entry name" value="ATP-BINDING CASSETTE SUB-FAMILY C"/>
    <property type="match status" value="1"/>
</dbReference>
<keyword evidence="5" id="KW-0547">Nucleotide-binding</keyword>
<dbReference type="EMBL" id="KK102632">
    <property type="protein sequence ID" value="KIY97291.1"/>
    <property type="molecule type" value="Genomic_DNA"/>
</dbReference>
<dbReference type="GO" id="GO:0140359">
    <property type="term" value="F:ABC-type transporter activity"/>
    <property type="evidence" value="ECO:0007669"/>
    <property type="project" value="InterPro"/>
</dbReference>
<dbReference type="PROSITE" id="PS50929">
    <property type="entry name" value="ABC_TM1F"/>
    <property type="match status" value="1"/>
</dbReference>
<dbReference type="InterPro" id="IPR011527">
    <property type="entry name" value="ABC1_TM_dom"/>
</dbReference>
<feature type="transmembrane region" description="Helical" evidence="10">
    <location>
        <begin position="277"/>
        <end position="302"/>
    </location>
</feature>
<evidence type="ECO:0000256" key="9">
    <source>
        <dbReference type="SAM" id="MobiDB-lite"/>
    </source>
</evidence>